<evidence type="ECO:0000256" key="5">
    <source>
        <dbReference type="ARBA" id="ARBA00048108"/>
    </source>
</evidence>
<accession>A0A9Q9EPA2</accession>
<evidence type="ECO:0000256" key="2">
    <source>
        <dbReference type="ARBA" id="ARBA00018426"/>
    </source>
</evidence>
<dbReference type="PANTHER" id="PTHR12196">
    <property type="entry name" value="DOMAIN OF UNKNOWN FUNCTION 71 DUF71 -CONTAINING PROTEIN"/>
    <property type="match status" value="1"/>
</dbReference>
<dbReference type="EMBL" id="CP099427">
    <property type="protein sequence ID" value="USW57482.1"/>
    <property type="molecule type" value="Genomic_DNA"/>
</dbReference>
<dbReference type="OrthoDB" id="686384at2759"/>
<feature type="compositionally biased region" description="Polar residues" evidence="6">
    <location>
        <begin position="571"/>
        <end position="581"/>
    </location>
</feature>
<evidence type="ECO:0000256" key="4">
    <source>
        <dbReference type="ARBA" id="ARBA00031552"/>
    </source>
</evidence>
<keyword evidence="9" id="KW-1185">Reference proteome</keyword>
<organism evidence="8 9">
    <name type="scientific">Septoria linicola</name>
    <dbReference type="NCBI Taxonomy" id="215465"/>
    <lineage>
        <taxon>Eukaryota</taxon>
        <taxon>Fungi</taxon>
        <taxon>Dikarya</taxon>
        <taxon>Ascomycota</taxon>
        <taxon>Pezizomycotina</taxon>
        <taxon>Dothideomycetes</taxon>
        <taxon>Dothideomycetidae</taxon>
        <taxon>Mycosphaerellales</taxon>
        <taxon>Mycosphaerellaceae</taxon>
        <taxon>Septoria</taxon>
    </lineage>
</organism>
<dbReference type="Pfam" id="PF01902">
    <property type="entry name" value="Diphthami_syn_2"/>
    <property type="match status" value="1"/>
</dbReference>
<dbReference type="GO" id="GO:0017183">
    <property type="term" value="P:protein histidyl modification to diphthamide"/>
    <property type="evidence" value="ECO:0007669"/>
    <property type="project" value="TreeGrafter"/>
</dbReference>
<evidence type="ECO:0000256" key="6">
    <source>
        <dbReference type="SAM" id="MobiDB-lite"/>
    </source>
</evidence>
<dbReference type="PANTHER" id="PTHR12196:SF2">
    <property type="entry name" value="DIPHTHINE--AMMONIA LIGASE"/>
    <property type="match status" value="1"/>
</dbReference>
<dbReference type="Gene3D" id="3.30.1330.40">
    <property type="entry name" value="RutC-like"/>
    <property type="match status" value="2"/>
</dbReference>
<dbReference type="SUPFAM" id="SSF55298">
    <property type="entry name" value="YjgF-like"/>
    <property type="match status" value="2"/>
</dbReference>
<reference evidence="8" key="1">
    <citation type="submission" date="2022-06" db="EMBL/GenBank/DDBJ databases">
        <title>Complete genome sequences of two strains of the flax pathogen Septoria linicola.</title>
        <authorList>
            <person name="Lapalu N."/>
            <person name="Simon A."/>
            <person name="Demenou B."/>
            <person name="Paumier D."/>
            <person name="Guillot M.-P."/>
            <person name="Gout L."/>
            <person name="Valade R."/>
        </authorList>
    </citation>
    <scope>NUCLEOTIDE SEQUENCE</scope>
    <source>
        <strain evidence="8">SE15195</strain>
    </source>
</reference>
<evidence type="ECO:0000256" key="1">
    <source>
        <dbReference type="ARBA" id="ARBA00012089"/>
    </source>
</evidence>
<dbReference type="InterPro" id="IPR035959">
    <property type="entry name" value="RutC-like_sf"/>
</dbReference>
<evidence type="ECO:0000256" key="3">
    <source>
        <dbReference type="ARBA" id="ARBA00029814"/>
    </source>
</evidence>
<protein>
    <recommendedName>
        <fullName evidence="2">Diphthine--ammonia ligase</fullName>
        <ecNumber evidence="1">6.3.1.14</ecNumber>
    </recommendedName>
    <alternativeName>
        <fullName evidence="3">Diphthamide synthase</fullName>
    </alternativeName>
    <alternativeName>
        <fullName evidence="4">Diphthamide synthetase</fullName>
    </alternativeName>
</protein>
<dbReference type="SUPFAM" id="SSF52402">
    <property type="entry name" value="Adenine nucleotide alpha hydrolases-like"/>
    <property type="match status" value="1"/>
</dbReference>
<feature type="domain" description="Diphthamide synthase" evidence="7">
    <location>
        <begin position="6"/>
        <end position="233"/>
    </location>
</feature>
<dbReference type="FunFam" id="3.40.50.620:FF:000145">
    <property type="entry name" value="ATP-binding domain containing protein"/>
    <property type="match status" value="1"/>
</dbReference>
<gene>
    <name evidence="8" type="ORF">Slin15195_G108010</name>
</gene>
<dbReference type="CDD" id="cd06156">
    <property type="entry name" value="eu_AANH_C_2"/>
    <property type="match status" value="1"/>
</dbReference>
<sequence length="647" mass="70570">MAGLNVVALISGGKDSFFSILHCQANGHKIVALANLHPRAQDAEDLDSFMYQTIGHGVIPLYEQALGLPLYRQEIQGTAAVQDRDYHHSSTEDETESLLPLLRKVLSAHPEVNAISTGAILSDYQRTRVESVALRLGLTPLSYLWHWPTLPPQTQTSLLEDMTAVGQDSRIIKVASGGLDESYLWQNVAEPRTRLRLDKAAQRFGTSGDGAVLGEGGEFETLTISGPAPLWKGTICISPENITVVPGEAGSASVKISSAEVAIDVTKHSLNSDHVLPRIPSLLEDRFNELLESLCFRRSFEPDETVRAFSTAPDHWDTTNSAMQVLPNLTGPGETAVAQTKSIMDEAAIKLAQLGHSMHDVATTVIVLRDMSDFAAVNTIYGGYFDRPNPPARITIACADVLPTDARLSISFTIGTGKREGLHVQSRSYWAPANIGPYSQAIRLTGLNGANIDTYVAGQIPLMPASMQLPERRSKDDIAHFATQSVLALQHLGRIGRVMKVKRWTFGIAFLASSGLDRRVLALRAGIARHTWKEFHAPLMSISPAEAQSEEEDDTNFDVWDQQHGSGRRAWQSSMPLSKNIQDSDETSDQQVPCMLVVTADSLPKAADIEWVGFASEEKAVHPVVPAHLAALLKTFEHRILPLGQGI</sequence>
<dbReference type="EC" id="6.3.1.14" evidence="1"/>
<dbReference type="InterPro" id="IPR014729">
    <property type="entry name" value="Rossmann-like_a/b/a_fold"/>
</dbReference>
<dbReference type="InterPro" id="IPR002761">
    <property type="entry name" value="Diphthami_syn_dom"/>
</dbReference>
<dbReference type="Pfam" id="PF01042">
    <property type="entry name" value="Ribonuc_L-PSP"/>
    <property type="match status" value="1"/>
</dbReference>
<evidence type="ECO:0000259" key="7">
    <source>
        <dbReference type="Pfam" id="PF01902"/>
    </source>
</evidence>
<dbReference type="Gene3D" id="3.40.50.620">
    <property type="entry name" value="HUPs"/>
    <property type="match status" value="1"/>
</dbReference>
<dbReference type="Proteomes" id="UP001056384">
    <property type="component" value="Chromosome 10"/>
</dbReference>
<proteinExistence type="predicted"/>
<feature type="region of interest" description="Disordered" evidence="6">
    <location>
        <begin position="567"/>
        <end position="588"/>
    </location>
</feature>
<dbReference type="Gene3D" id="3.90.1490.10">
    <property type="entry name" value="putative n-type atp pyrophosphatase, domain 2"/>
    <property type="match status" value="1"/>
</dbReference>
<evidence type="ECO:0000313" key="9">
    <source>
        <dbReference type="Proteomes" id="UP001056384"/>
    </source>
</evidence>
<name>A0A9Q9EPA2_9PEZI</name>
<dbReference type="InterPro" id="IPR030662">
    <property type="entry name" value="DPH6/MJ0570"/>
</dbReference>
<dbReference type="NCBIfam" id="TIGR00290">
    <property type="entry name" value="MJ0570_dom"/>
    <property type="match status" value="1"/>
</dbReference>
<dbReference type="AlphaFoldDB" id="A0A9Q9EPA2"/>
<evidence type="ECO:0000313" key="8">
    <source>
        <dbReference type="EMBL" id="USW57482.1"/>
    </source>
</evidence>
<comment type="catalytic activity">
    <reaction evidence="5">
        <text>diphthine-[translation elongation factor 2] + NH4(+) + ATP = diphthamide-[translation elongation factor 2] + AMP + diphosphate + H(+)</text>
        <dbReference type="Rhea" id="RHEA:19753"/>
        <dbReference type="Rhea" id="RHEA-COMP:10172"/>
        <dbReference type="Rhea" id="RHEA-COMP:10174"/>
        <dbReference type="ChEBI" id="CHEBI:15378"/>
        <dbReference type="ChEBI" id="CHEBI:16692"/>
        <dbReference type="ChEBI" id="CHEBI:28938"/>
        <dbReference type="ChEBI" id="CHEBI:30616"/>
        <dbReference type="ChEBI" id="CHEBI:33019"/>
        <dbReference type="ChEBI" id="CHEBI:82696"/>
        <dbReference type="ChEBI" id="CHEBI:456215"/>
        <dbReference type="EC" id="6.3.1.14"/>
    </reaction>
</comment>
<dbReference type="InterPro" id="IPR006175">
    <property type="entry name" value="YjgF/YER057c/UK114"/>
</dbReference>
<dbReference type="CDD" id="cd01994">
    <property type="entry name" value="AANH_PF0828-like"/>
    <property type="match status" value="1"/>
</dbReference>
<dbReference type="GO" id="GO:0017178">
    <property type="term" value="F:diphthine-ammonia ligase activity"/>
    <property type="evidence" value="ECO:0007669"/>
    <property type="project" value="UniProtKB-EC"/>
</dbReference>